<dbReference type="Pfam" id="PF12697">
    <property type="entry name" value="Abhydrolase_6"/>
    <property type="match status" value="1"/>
</dbReference>
<dbReference type="PANTHER" id="PTHR37017:SF11">
    <property type="entry name" value="ESTERASE_LIPASE_THIOESTERASE DOMAIN-CONTAINING PROTEIN"/>
    <property type="match status" value="1"/>
</dbReference>
<dbReference type="InterPro" id="IPR029058">
    <property type="entry name" value="AB_hydrolase_fold"/>
</dbReference>
<evidence type="ECO:0000313" key="3">
    <source>
        <dbReference type="Proteomes" id="UP000761264"/>
    </source>
</evidence>
<dbReference type="RefSeq" id="WP_167227837.1">
    <property type="nucleotide sequence ID" value="NZ_JAAQPH010000016.1"/>
</dbReference>
<accession>A0A967KB28</accession>
<dbReference type="InterPro" id="IPR052897">
    <property type="entry name" value="Sec-Metab_Biosynth_Hydrolase"/>
</dbReference>
<proteinExistence type="predicted"/>
<dbReference type="Gene3D" id="3.40.50.1820">
    <property type="entry name" value="alpha/beta hydrolase"/>
    <property type="match status" value="1"/>
</dbReference>
<organism evidence="2 3">
    <name type="scientific">Pelagibius litoralis</name>
    <dbReference type="NCBI Taxonomy" id="374515"/>
    <lineage>
        <taxon>Bacteria</taxon>
        <taxon>Pseudomonadati</taxon>
        <taxon>Pseudomonadota</taxon>
        <taxon>Alphaproteobacteria</taxon>
        <taxon>Rhodospirillales</taxon>
        <taxon>Rhodovibrionaceae</taxon>
        <taxon>Pelagibius</taxon>
    </lineage>
</organism>
<name>A0A967KB28_9PROT</name>
<dbReference type="EMBL" id="JAAQPH010000016">
    <property type="protein sequence ID" value="NIA70827.1"/>
    <property type="molecule type" value="Genomic_DNA"/>
</dbReference>
<keyword evidence="2" id="KW-0378">Hydrolase</keyword>
<evidence type="ECO:0000313" key="2">
    <source>
        <dbReference type="EMBL" id="NIA70827.1"/>
    </source>
</evidence>
<dbReference type="InterPro" id="IPR000073">
    <property type="entry name" value="AB_hydrolase_1"/>
</dbReference>
<keyword evidence="3" id="KW-1185">Reference proteome</keyword>
<feature type="domain" description="AB hydrolase-1" evidence="1">
    <location>
        <begin position="4"/>
        <end position="228"/>
    </location>
</feature>
<gene>
    <name evidence="2" type="ORF">HBA54_19690</name>
</gene>
<dbReference type="SUPFAM" id="SSF53474">
    <property type="entry name" value="alpha/beta-Hydrolases"/>
    <property type="match status" value="1"/>
</dbReference>
<comment type="caution">
    <text evidence="2">The sequence shown here is derived from an EMBL/GenBank/DDBJ whole genome shotgun (WGS) entry which is preliminary data.</text>
</comment>
<dbReference type="GO" id="GO:0016787">
    <property type="term" value="F:hydrolase activity"/>
    <property type="evidence" value="ECO:0007669"/>
    <property type="project" value="UniProtKB-KW"/>
</dbReference>
<evidence type="ECO:0000259" key="1">
    <source>
        <dbReference type="Pfam" id="PF12697"/>
    </source>
</evidence>
<protein>
    <submittedName>
        <fullName evidence="2">Alpha/beta hydrolase</fullName>
    </submittedName>
</protein>
<sequence>MARFLLLHGAWHGGWCWSAVAERLSRAGHSVSAPDLPGLGADAGNLTPDIGLETHLAFALTELDRLGGAILCGHSYGGMPARGLVDRRPDLIEGLMLIEALWPGDGEAAFDLVPKAFQDLFRGRAEAEGEGWRMPPPDVAQFAIADAALAADIAARLTDHPLKTFEDPLRLSGPARLPGPRSFVIAADRDPQPYAATAAALSQQGWTIKHHPGGHEMMMTQPGLVAEALLEVAADSMSDTERKTDAQRA</sequence>
<reference evidence="2" key="1">
    <citation type="submission" date="2020-03" db="EMBL/GenBank/DDBJ databases">
        <title>Genome of Pelagibius litoralis DSM 21314T.</title>
        <authorList>
            <person name="Wang G."/>
        </authorList>
    </citation>
    <scope>NUCLEOTIDE SEQUENCE</scope>
    <source>
        <strain evidence="2">DSM 21314</strain>
    </source>
</reference>
<dbReference type="AlphaFoldDB" id="A0A967KB28"/>
<dbReference type="PANTHER" id="PTHR37017">
    <property type="entry name" value="AB HYDROLASE-1 DOMAIN-CONTAINING PROTEIN-RELATED"/>
    <property type="match status" value="1"/>
</dbReference>
<dbReference type="Proteomes" id="UP000761264">
    <property type="component" value="Unassembled WGS sequence"/>
</dbReference>